<accession>A0A6M3KAG1</accession>
<dbReference type="InterPro" id="IPR013087">
    <property type="entry name" value="Znf_C2H2_type"/>
</dbReference>
<proteinExistence type="predicted"/>
<evidence type="ECO:0000313" key="2">
    <source>
        <dbReference type="EMBL" id="QJA63106.1"/>
    </source>
</evidence>
<organism evidence="3">
    <name type="scientific">viral metagenome</name>
    <dbReference type="NCBI Taxonomy" id="1070528"/>
    <lineage>
        <taxon>unclassified sequences</taxon>
        <taxon>metagenomes</taxon>
        <taxon>organismal metagenomes</taxon>
    </lineage>
</organism>
<dbReference type="EMBL" id="MT141490">
    <property type="protein sequence ID" value="QJA63106.1"/>
    <property type="molecule type" value="Genomic_DNA"/>
</dbReference>
<protein>
    <recommendedName>
        <fullName evidence="1">C2H2-type domain-containing protein</fullName>
    </recommendedName>
</protein>
<evidence type="ECO:0000259" key="1">
    <source>
        <dbReference type="PROSITE" id="PS50157"/>
    </source>
</evidence>
<dbReference type="EMBL" id="MT142349">
    <property type="protein sequence ID" value="QJA78685.1"/>
    <property type="molecule type" value="Genomic_DNA"/>
</dbReference>
<sequence length="81" mass="9209">MKYLCLRDCYTNDHFYRNGDIYDLPDNVKKSEKNFGVIESPKPVKVVEVPDNPLKCPVCGRECKAPLGLASHMRTHKRDGG</sequence>
<feature type="domain" description="C2H2-type" evidence="1">
    <location>
        <begin position="54"/>
        <end position="81"/>
    </location>
</feature>
<dbReference type="PROSITE" id="PS50157">
    <property type="entry name" value="ZINC_FINGER_C2H2_2"/>
    <property type="match status" value="1"/>
</dbReference>
<evidence type="ECO:0000313" key="3">
    <source>
        <dbReference type="EMBL" id="QJA78685.1"/>
    </source>
</evidence>
<dbReference type="PROSITE" id="PS00028">
    <property type="entry name" value="ZINC_FINGER_C2H2_1"/>
    <property type="match status" value="1"/>
</dbReference>
<dbReference type="SMART" id="SM00355">
    <property type="entry name" value="ZnF_C2H2"/>
    <property type="match status" value="1"/>
</dbReference>
<reference evidence="3" key="1">
    <citation type="submission" date="2020-03" db="EMBL/GenBank/DDBJ databases">
        <title>The deep terrestrial virosphere.</title>
        <authorList>
            <person name="Holmfeldt K."/>
            <person name="Nilsson E."/>
            <person name="Simone D."/>
            <person name="Lopez-Fernandez M."/>
            <person name="Wu X."/>
            <person name="de Brujin I."/>
            <person name="Lundin D."/>
            <person name="Andersson A."/>
            <person name="Bertilsson S."/>
            <person name="Dopson M."/>
        </authorList>
    </citation>
    <scope>NUCLEOTIDE SEQUENCE</scope>
    <source>
        <strain evidence="3">MM415A01028</strain>
        <strain evidence="2">MM415B00651</strain>
    </source>
</reference>
<name>A0A6M3KAG1_9ZZZZ</name>
<dbReference type="SUPFAM" id="SSF57667">
    <property type="entry name" value="beta-beta-alpha zinc fingers"/>
    <property type="match status" value="1"/>
</dbReference>
<dbReference type="AlphaFoldDB" id="A0A6M3KAG1"/>
<gene>
    <name evidence="3" type="ORF">MM415A01028_0002</name>
    <name evidence="2" type="ORF">MM415B00651_0021</name>
</gene>
<dbReference type="InterPro" id="IPR036236">
    <property type="entry name" value="Znf_C2H2_sf"/>
</dbReference>